<dbReference type="EMBL" id="BPLR01003434">
    <property type="protein sequence ID" value="GIX84529.1"/>
    <property type="molecule type" value="Genomic_DNA"/>
</dbReference>
<name>A0AAV4NJK6_CAEEX</name>
<keyword evidence="2" id="KW-1185">Reference proteome</keyword>
<evidence type="ECO:0000313" key="1">
    <source>
        <dbReference type="EMBL" id="GIX84529.1"/>
    </source>
</evidence>
<proteinExistence type="predicted"/>
<organism evidence="1 2">
    <name type="scientific">Caerostris extrusa</name>
    <name type="common">Bark spider</name>
    <name type="synonym">Caerostris bankana</name>
    <dbReference type="NCBI Taxonomy" id="172846"/>
    <lineage>
        <taxon>Eukaryota</taxon>
        <taxon>Metazoa</taxon>
        <taxon>Ecdysozoa</taxon>
        <taxon>Arthropoda</taxon>
        <taxon>Chelicerata</taxon>
        <taxon>Arachnida</taxon>
        <taxon>Araneae</taxon>
        <taxon>Araneomorphae</taxon>
        <taxon>Entelegynae</taxon>
        <taxon>Araneoidea</taxon>
        <taxon>Araneidae</taxon>
        <taxon>Caerostris</taxon>
    </lineage>
</organism>
<reference evidence="1 2" key="1">
    <citation type="submission" date="2021-06" db="EMBL/GenBank/DDBJ databases">
        <title>Caerostris extrusa draft genome.</title>
        <authorList>
            <person name="Kono N."/>
            <person name="Arakawa K."/>
        </authorList>
    </citation>
    <scope>NUCLEOTIDE SEQUENCE [LARGE SCALE GENOMIC DNA]</scope>
</reference>
<accession>A0AAV4NJK6</accession>
<comment type="caution">
    <text evidence="1">The sequence shown here is derived from an EMBL/GenBank/DDBJ whole genome shotgun (WGS) entry which is preliminary data.</text>
</comment>
<evidence type="ECO:0000313" key="2">
    <source>
        <dbReference type="Proteomes" id="UP001054945"/>
    </source>
</evidence>
<protein>
    <submittedName>
        <fullName evidence="1">Protein arginine N-methyltransferase</fullName>
    </submittedName>
</protein>
<sequence>MPTREHISCGVFYHNVHDMYDSLGNASQAGYNFIVAPIVHPRFRREFFAGKARNRLGAFTRSDLVLSTQGIVLVRYVL</sequence>
<dbReference type="Gene3D" id="3.20.20.150">
    <property type="entry name" value="Divalent-metal-dependent TIM barrel enzymes"/>
    <property type="match status" value="1"/>
</dbReference>
<dbReference type="AlphaFoldDB" id="A0AAV4NJK6"/>
<gene>
    <name evidence="1" type="primary">PRMT5</name>
    <name evidence="1" type="ORF">CEXT_151261</name>
</gene>
<dbReference type="Proteomes" id="UP001054945">
    <property type="component" value="Unassembled WGS sequence"/>
</dbReference>